<dbReference type="Pfam" id="PF01361">
    <property type="entry name" value="Tautomerase"/>
    <property type="match status" value="1"/>
</dbReference>
<dbReference type="InterPro" id="IPR004370">
    <property type="entry name" value="4-OT-like_dom"/>
</dbReference>
<accession>A0A239HVE2</accession>
<evidence type="ECO:0000256" key="3">
    <source>
        <dbReference type="PIRSR" id="PIRSR618191-1"/>
    </source>
</evidence>
<evidence type="ECO:0000313" key="7">
    <source>
        <dbReference type="Proteomes" id="UP000198282"/>
    </source>
</evidence>
<feature type="domain" description="4-oxalocrotonate tautomerase-like" evidence="5">
    <location>
        <begin position="2"/>
        <end position="67"/>
    </location>
</feature>
<dbReference type="NCBIfam" id="TIGR00013">
    <property type="entry name" value="taut"/>
    <property type="match status" value="1"/>
</dbReference>
<dbReference type="RefSeq" id="WP_089208700.1">
    <property type="nucleotide sequence ID" value="NZ_FZOD01000017.1"/>
</dbReference>
<keyword evidence="2 4" id="KW-0413">Isomerase</keyword>
<dbReference type="EMBL" id="FZOD01000017">
    <property type="protein sequence ID" value="SNS85287.1"/>
    <property type="molecule type" value="Genomic_DNA"/>
</dbReference>
<dbReference type="GO" id="GO:0016853">
    <property type="term" value="F:isomerase activity"/>
    <property type="evidence" value="ECO:0007669"/>
    <property type="project" value="UniProtKB-UniRule"/>
</dbReference>
<name>A0A239HVE2_9ACTN</name>
<dbReference type="OrthoDB" id="4965437at2"/>
<reference evidence="6 7" key="1">
    <citation type="submission" date="2017-06" db="EMBL/GenBank/DDBJ databases">
        <authorList>
            <person name="Kim H.J."/>
            <person name="Triplett B.A."/>
        </authorList>
    </citation>
    <scope>NUCLEOTIDE SEQUENCE [LARGE SCALE GENOMIC DNA]</scope>
    <source>
        <strain evidence="6 7">CGMCC 4.2132</strain>
    </source>
</reference>
<evidence type="ECO:0000256" key="4">
    <source>
        <dbReference type="RuleBase" id="RU362032"/>
    </source>
</evidence>
<dbReference type="AlphaFoldDB" id="A0A239HVE2"/>
<dbReference type="PANTHER" id="PTHR35530">
    <property type="entry name" value="TAUTOMERASE-RELATED"/>
    <property type="match status" value="1"/>
</dbReference>
<keyword evidence="7" id="KW-1185">Reference proteome</keyword>
<protein>
    <recommendedName>
        <fullName evidence="4">Tautomerase</fullName>
        <ecNumber evidence="4">5.3.2.-</ecNumber>
    </recommendedName>
</protein>
<evidence type="ECO:0000256" key="1">
    <source>
        <dbReference type="ARBA" id="ARBA00006723"/>
    </source>
</evidence>
<dbReference type="PANTHER" id="PTHR35530:SF1">
    <property type="entry name" value="2-HYDROXYMUCONATE TAUTOMERASE"/>
    <property type="match status" value="1"/>
</dbReference>
<proteinExistence type="inferred from homology"/>
<feature type="active site" description="Proton acceptor; via imino nitrogen" evidence="3">
    <location>
        <position position="2"/>
    </location>
</feature>
<organism evidence="6 7">
    <name type="scientific">Streptosporangium subroseum</name>
    <dbReference type="NCBI Taxonomy" id="106412"/>
    <lineage>
        <taxon>Bacteria</taxon>
        <taxon>Bacillati</taxon>
        <taxon>Actinomycetota</taxon>
        <taxon>Actinomycetes</taxon>
        <taxon>Streptosporangiales</taxon>
        <taxon>Streptosporangiaceae</taxon>
        <taxon>Streptosporangium</taxon>
    </lineage>
</organism>
<dbReference type="EC" id="5.3.2.-" evidence="4"/>
<dbReference type="Gene3D" id="3.30.429.10">
    <property type="entry name" value="Macrophage Migration Inhibitory Factor"/>
    <property type="match status" value="1"/>
</dbReference>
<evidence type="ECO:0000313" key="6">
    <source>
        <dbReference type="EMBL" id="SNS85287.1"/>
    </source>
</evidence>
<evidence type="ECO:0000256" key="2">
    <source>
        <dbReference type="ARBA" id="ARBA00023235"/>
    </source>
</evidence>
<dbReference type="InterPro" id="IPR018191">
    <property type="entry name" value="4-OT"/>
</dbReference>
<gene>
    <name evidence="6" type="ORF">SAMN05216276_1017164</name>
</gene>
<sequence>MPFVTIQITREGTEPGADSATAEQKAALIHGVSKLLLDVLGKPMESTFVVIDEVELENWGRGGLPVEQFRARQRSRNSE</sequence>
<dbReference type="Proteomes" id="UP000198282">
    <property type="component" value="Unassembled WGS sequence"/>
</dbReference>
<dbReference type="SUPFAM" id="SSF55331">
    <property type="entry name" value="Tautomerase/MIF"/>
    <property type="match status" value="1"/>
</dbReference>
<evidence type="ECO:0000259" key="5">
    <source>
        <dbReference type="Pfam" id="PF01361"/>
    </source>
</evidence>
<dbReference type="InterPro" id="IPR014347">
    <property type="entry name" value="Tautomerase/MIF_sf"/>
</dbReference>
<comment type="similarity">
    <text evidence="1 4">Belongs to the 4-oxalocrotonate tautomerase family.</text>
</comment>